<dbReference type="InterPro" id="IPR023996">
    <property type="entry name" value="TonB-dep_OMP_SusC/RagA"/>
</dbReference>
<dbReference type="NCBIfam" id="TIGR04056">
    <property type="entry name" value="OMP_RagA_SusC"/>
    <property type="match status" value="1"/>
</dbReference>
<evidence type="ECO:0000256" key="5">
    <source>
        <dbReference type="ARBA" id="ARBA00023136"/>
    </source>
</evidence>
<reference evidence="10 11" key="1">
    <citation type="journal article" date="2018" name="Mar. Genomics">
        <title>Complete genome sequence of Marinifilaceae bacterium strain SPP2, isolated from the Antarctic marine sediment.</title>
        <authorList>
            <person name="Watanabe M."/>
            <person name="Kojima H."/>
            <person name="Fukui M."/>
        </authorList>
    </citation>
    <scope>NUCLEOTIDE SEQUENCE [LARGE SCALE GENOMIC DNA]</scope>
    <source>
        <strain evidence="10 11">SPP2</strain>
    </source>
</reference>
<dbReference type="Gene3D" id="2.60.40.1120">
    <property type="entry name" value="Carboxypeptidase-like, regulatory domain"/>
    <property type="match status" value="1"/>
</dbReference>
<accession>A0A1Y1CG01</accession>
<evidence type="ECO:0000256" key="3">
    <source>
        <dbReference type="ARBA" id="ARBA00022452"/>
    </source>
</evidence>
<evidence type="ECO:0000313" key="10">
    <source>
        <dbReference type="EMBL" id="BAX79298.1"/>
    </source>
</evidence>
<evidence type="ECO:0000256" key="4">
    <source>
        <dbReference type="ARBA" id="ARBA00022692"/>
    </source>
</evidence>
<dbReference type="InterPro" id="IPR023997">
    <property type="entry name" value="TonB-dep_OMP_SusC/RagA_CS"/>
</dbReference>
<dbReference type="SUPFAM" id="SSF49464">
    <property type="entry name" value="Carboxypeptidase regulatory domain-like"/>
    <property type="match status" value="1"/>
</dbReference>
<dbReference type="Proteomes" id="UP000218267">
    <property type="component" value="Chromosome"/>
</dbReference>
<dbReference type="InterPro" id="IPR012910">
    <property type="entry name" value="Plug_dom"/>
</dbReference>
<dbReference type="InterPro" id="IPR039426">
    <property type="entry name" value="TonB-dep_rcpt-like"/>
</dbReference>
<dbReference type="NCBIfam" id="TIGR04057">
    <property type="entry name" value="SusC_RagA_signa"/>
    <property type="match status" value="1"/>
</dbReference>
<feature type="domain" description="TonB-dependent receptor plug" evidence="9">
    <location>
        <begin position="194"/>
        <end position="298"/>
    </location>
</feature>
<dbReference type="Gene3D" id="2.40.170.20">
    <property type="entry name" value="TonB-dependent receptor, beta-barrel domain"/>
    <property type="match status" value="1"/>
</dbReference>
<evidence type="ECO:0000256" key="7">
    <source>
        <dbReference type="PROSITE-ProRule" id="PRU01360"/>
    </source>
</evidence>
<evidence type="ECO:0000256" key="2">
    <source>
        <dbReference type="ARBA" id="ARBA00022448"/>
    </source>
</evidence>
<reference evidence="11" key="2">
    <citation type="journal article" date="2020" name="Antonie Van Leeuwenhoek">
        <title>Labilibaculum antarcticum sp. nov., a novel facultative anaerobic, psychrotorelant bacterium isolated from marine sediment of Antarctica.</title>
        <authorList>
            <person name="Watanabe M."/>
            <person name="Kojima H."/>
            <person name="Fukui M."/>
        </authorList>
    </citation>
    <scope>NUCLEOTIDE SEQUENCE [LARGE SCALE GENOMIC DNA]</scope>
    <source>
        <strain evidence="11">SPP2</strain>
    </source>
</reference>
<feature type="region of interest" description="Disordered" evidence="8">
    <location>
        <begin position="913"/>
        <end position="938"/>
    </location>
</feature>
<keyword evidence="5 7" id="KW-0472">Membrane</keyword>
<proteinExistence type="inferred from homology"/>
<sequence length="1112" mass="122755">MNLFATGSYSQQTKLSMELNNSSLKNVLQKIRKQTEFTVLYNSSDVKDVSNLEYDFEEATVMEILDKCLEGTSSTYEIHDKVIIIQPKVEKPVIVVPVQVQEQNIVTGIVTSADDGLSVPGVSIVVKGTSNGTSTDFDGKFSLPVEKGETLVFTFVGMTAQEVVVTGNTLNIVLESENLGLDEIVVVGYGTQKKSDLTGAVSSVKGKDLAKTPSSNPVNALQGRVAGVTITKYGGAPGAGSSITIRGIGTVGNNEPLYIIDGLPGSMSLLNPDDIASFEILKDGAAAAIYGSRAANGVVLITTKKGNKGKISVDFNMYMGQTKAIDQLNLLDSEGYVKVHKMMYDNYNQYAADSDKQALPDYVTAPITASTDWQDEVSRVALQQNYSLSINGGNDLGYYGISGSWNDEEGTLIGSEYLKKTLRAKLGMKKGRLNVDANISYAETTNQDMKFSLSDTYKLTPLISPFDENGNVKLTYGDMPSHENPYANHINQKGETDLQYFSANITGRLKITDWLSYQVNLGLINSNTYMWNYHPKYDKSAKGGEDWIYYGESRKNYRNQIMEHLLNFQKEFGKHSISSVIGYTASKSTNNWMEANVTGKTTVYSAEDDTVITKDEAAGFLDPSWKTLNAGKGGTYNVSGSKNEYTRTSILGRVNYSFDSKYLLQITARRDGSSKFGSKSRYGTFPSVALGWRITQEDFMSDYDFIDNLKLRASWGKLGNEVTLGYYDHQALISTGNDYALGAVRGSGANPWTGSIATGLENRELQWETTISKNLGLDFTFLGNKFNGTINYYNTTTEDMLIYRQLPGSAGLDSPVLNVGEINNKGLEFELGYYKQDGDFKYSINTTFTTTKNEVVALASKDQTLFGEGLKYGDSHFPTQTKAGYEIGAFFLYQTDGLFQSMDEVNAHKNEKGDLLQPNAKPGDIRFKNTNGDDELNEKDKVYSGSGIPDFTYSINFNASYKDFDFSMMFYGVEGNELYNGNRYYLENMSAGQNFLASSIHAWTETNTNTNTPRAVIGDANTNTRESNRYLEDGSFLRLKNIELGYTLPKSMINRLGISKCRIYINAQNVFTITDYSGIDPEVGRSNVLNTGIDRSLYPINKSFFAGVQLSF</sequence>
<organism evidence="10 11">
    <name type="scientific">Labilibaculum antarcticum</name>
    <dbReference type="NCBI Taxonomy" id="1717717"/>
    <lineage>
        <taxon>Bacteria</taxon>
        <taxon>Pseudomonadati</taxon>
        <taxon>Bacteroidota</taxon>
        <taxon>Bacteroidia</taxon>
        <taxon>Marinilabiliales</taxon>
        <taxon>Marinifilaceae</taxon>
        <taxon>Labilibaculum</taxon>
    </lineage>
</organism>
<dbReference type="AlphaFoldDB" id="A0A1Y1CG01"/>
<evidence type="ECO:0000313" key="11">
    <source>
        <dbReference type="Proteomes" id="UP000218267"/>
    </source>
</evidence>
<keyword evidence="11" id="KW-1185">Reference proteome</keyword>
<dbReference type="PROSITE" id="PS52016">
    <property type="entry name" value="TONB_DEPENDENT_REC_3"/>
    <property type="match status" value="1"/>
</dbReference>
<evidence type="ECO:0000256" key="8">
    <source>
        <dbReference type="SAM" id="MobiDB-lite"/>
    </source>
</evidence>
<dbReference type="InterPro" id="IPR037066">
    <property type="entry name" value="Plug_dom_sf"/>
</dbReference>
<name>A0A1Y1CG01_9BACT</name>
<dbReference type="InterPro" id="IPR008969">
    <property type="entry name" value="CarboxyPept-like_regulatory"/>
</dbReference>
<dbReference type="SUPFAM" id="SSF56935">
    <property type="entry name" value="Porins"/>
    <property type="match status" value="1"/>
</dbReference>
<keyword evidence="3 7" id="KW-1134">Transmembrane beta strand</keyword>
<dbReference type="EMBL" id="AP018042">
    <property type="protein sequence ID" value="BAX79298.1"/>
    <property type="molecule type" value="Genomic_DNA"/>
</dbReference>
<dbReference type="FunFam" id="2.170.130.10:FF:000003">
    <property type="entry name" value="SusC/RagA family TonB-linked outer membrane protein"/>
    <property type="match status" value="1"/>
</dbReference>
<dbReference type="GO" id="GO:0009279">
    <property type="term" value="C:cell outer membrane"/>
    <property type="evidence" value="ECO:0007669"/>
    <property type="project" value="UniProtKB-SubCell"/>
</dbReference>
<comment type="similarity">
    <text evidence="7">Belongs to the TonB-dependent receptor family.</text>
</comment>
<keyword evidence="6 7" id="KW-0998">Cell outer membrane</keyword>
<evidence type="ECO:0000259" key="9">
    <source>
        <dbReference type="Pfam" id="PF07715"/>
    </source>
</evidence>
<dbReference type="Gene3D" id="2.170.130.10">
    <property type="entry name" value="TonB-dependent receptor, plug domain"/>
    <property type="match status" value="1"/>
</dbReference>
<protein>
    <recommendedName>
        <fullName evidence="9">TonB-dependent receptor plug domain-containing protein</fullName>
    </recommendedName>
</protein>
<keyword evidence="4 7" id="KW-0812">Transmembrane</keyword>
<dbReference type="Pfam" id="PF13715">
    <property type="entry name" value="CarbopepD_reg_2"/>
    <property type="match status" value="1"/>
</dbReference>
<dbReference type="Pfam" id="PF07715">
    <property type="entry name" value="Plug"/>
    <property type="match status" value="1"/>
</dbReference>
<evidence type="ECO:0000256" key="1">
    <source>
        <dbReference type="ARBA" id="ARBA00004571"/>
    </source>
</evidence>
<comment type="subcellular location">
    <subcellularLocation>
        <location evidence="1 7">Cell outer membrane</location>
        <topology evidence="1 7">Multi-pass membrane protein</topology>
    </subcellularLocation>
</comment>
<keyword evidence="2 7" id="KW-0813">Transport</keyword>
<evidence type="ECO:0000256" key="6">
    <source>
        <dbReference type="ARBA" id="ARBA00023237"/>
    </source>
</evidence>
<gene>
    <name evidence="10" type="ORF">ALGA_0911</name>
</gene>
<dbReference type="KEGG" id="mbas:ALGA_0911"/>
<dbReference type="InterPro" id="IPR036942">
    <property type="entry name" value="Beta-barrel_TonB_sf"/>
</dbReference>